<dbReference type="InterPro" id="IPR000653">
    <property type="entry name" value="DegT/StrS_aminotransferase"/>
</dbReference>
<dbReference type="Gene3D" id="3.40.640.10">
    <property type="entry name" value="Type I PLP-dependent aspartate aminotransferase-like (Major domain)"/>
    <property type="match status" value="1"/>
</dbReference>
<accession>A1WXB9</accession>
<protein>
    <submittedName>
        <fullName evidence="4">DegT/DnrJ/EryC1/StrS aminotransferase</fullName>
    </submittedName>
</protein>
<reference evidence="5" key="1">
    <citation type="submission" date="2006-12" db="EMBL/GenBank/DDBJ databases">
        <title>Complete sequence of Halorhodospira halophila SL1.</title>
        <authorList>
            <consortium name="US DOE Joint Genome Institute"/>
            <person name="Copeland A."/>
            <person name="Lucas S."/>
            <person name="Lapidus A."/>
            <person name="Barry K."/>
            <person name="Detter J.C."/>
            <person name="Glavina del Rio T."/>
            <person name="Hammon N."/>
            <person name="Israni S."/>
            <person name="Dalin E."/>
            <person name="Tice H."/>
            <person name="Pitluck S."/>
            <person name="Saunders E."/>
            <person name="Brettin T."/>
            <person name="Bruce D."/>
            <person name="Han C."/>
            <person name="Tapia R."/>
            <person name="Schmutz J."/>
            <person name="Larimer F."/>
            <person name="Land M."/>
            <person name="Hauser L."/>
            <person name="Kyrpides N."/>
            <person name="Mikhailova N."/>
            <person name="Hoff W."/>
            <person name="Richardson P."/>
        </authorList>
    </citation>
    <scope>NUCLEOTIDE SEQUENCE [LARGE SCALE GENOMIC DNA]</scope>
    <source>
        <strain evidence="5">DSM 244 / SL1</strain>
    </source>
</reference>
<dbReference type="PANTHER" id="PTHR30244">
    <property type="entry name" value="TRANSAMINASE"/>
    <property type="match status" value="1"/>
</dbReference>
<evidence type="ECO:0000313" key="4">
    <source>
        <dbReference type="EMBL" id="ABM62331.1"/>
    </source>
</evidence>
<dbReference type="GO" id="GO:0030170">
    <property type="term" value="F:pyridoxal phosphate binding"/>
    <property type="evidence" value="ECO:0007669"/>
    <property type="project" value="TreeGrafter"/>
</dbReference>
<gene>
    <name evidence="4" type="ordered locus">Hhal_1567</name>
</gene>
<feature type="compositionally biased region" description="Basic and acidic residues" evidence="3">
    <location>
        <begin position="400"/>
        <end position="410"/>
    </location>
</feature>
<reference evidence="4 5" key="2">
    <citation type="journal article" date="2013" name="Stand. Genomic Sci.">
        <title>Complete genome sequence of Halorhodospira halophila SL1.</title>
        <authorList>
            <person name="Challacombe J.F."/>
            <person name="Majid S."/>
            <person name="Deole R."/>
            <person name="Brettin T.S."/>
            <person name="Bruce D."/>
            <person name="Delano S.F."/>
            <person name="Detter J.C."/>
            <person name="Gleasner C.D."/>
            <person name="Han C.S."/>
            <person name="Misra M."/>
            <person name="Reitenga K.G."/>
            <person name="Mikhailova N."/>
            <person name="Woyke T."/>
            <person name="Pitluck S."/>
            <person name="Nolan M."/>
            <person name="Land M.L."/>
            <person name="Saunders E."/>
            <person name="Tapia R."/>
            <person name="Lapidus A."/>
            <person name="Ivanova N."/>
            <person name="Hoff W.D."/>
        </authorList>
    </citation>
    <scope>NUCLEOTIDE SEQUENCE [LARGE SCALE GENOMIC DNA]</scope>
    <source>
        <strain evidence="5">DSM 244 / SL1</strain>
    </source>
</reference>
<comment type="similarity">
    <text evidence="2">Belongs to the DegT/DnrJ/EryC1 family.</text>
</comment>
<dbReference type="KEGG" id="hha:Hhal_1567"/>
<keyword evidence="1 2" id="KW-0663">Pyridoxal phosphate</keyword>
<evidence type="ECO:0000256" key="2">
    <source>
        <dbReference type="RuleBase" id="RU004508"/>
    </source>
</evidence>
<keyword evidence="4" id="KW-0032">Aminotransferase</keyword>
<dbReference type="Pfam" id="PF01041">
    <property type="entry name" value="DegT_DnrJ_EryC1"/>
    <property type="match status" value="1"/>
</dbReference>
<keyword evidence="4" id="KW-0808">Transferase</keyword>
<proteinExistence type="inferred from homology"/>
<keyword evidence="5" id="KW-1185">Reference proteome</keyword>
<dbReference type="PANTHER" id="PTHR30244:SF42">
    <property type="entry name" value="UDP-2-ACETAMIDO-2-DEOXY-3-OXO-D-GLUCURONATE AMINOTRANSFERASE"/>
    <property type="match status" value="1"/>
</dbReference>
<dbReference type="HOGENOM" id="CLU_059313_2_0_6"/>
<dbReference type="InterPro" id="IPR015421">
    <property type="entry name" value="PyrdxlP-dep_Trfase_major"/>
</dbReference>
<organism evidence="4 5">
    <name type="scientific">Halorhodospira halophila (strain DSM 244 / SL1)</name>
    <name type="common">Ectothiorhodospira halophila (strain DSM 244 / SL1)</name>
    <dbReference type="NCBI Taxonomy" id="349124"/>
    <lineage>
        <taxon>Bacteria</taxon>
        <taxon>Pseudomonadati</taxon>
        <taxon>Pseudomonadota</taxon>
        <taxon>Gammaproteobacteria</taxon>
        <taxon>Chromatiales</taxon>
        <taxon>Ectothiorhodospiraceae</taxon>
        <taxon>Halorhodospira</taxon>
    </lineage>
</organism>
<dbReference type="OrthoDB" id="9804264at2"/>
<dbReference type="RefSeq" id="WP_011814353.1">
    <property type="nucleotide sequence ID" value="NC_008789.1"/>
</dbReference>
<dbReference type="eggNOG" id="COG0399">
    <property type="taxonomic scope" value="Bacteria"/>
</dbReference>
<dbReference type="STRING" id="349124.Hhal_1567"/>
<dbReference type="GO" id="GO:0008483">
    <property type="term" value="F:transaminase activity"/>
    <property type="evidence" value="ECO:0007669"/>
    <property type="project" value="UniProtKB-KW"/>
</dbReference>
<dbReference type="InterPro" id="IPR015424">
    <property type="entry name" value="PyrdxlP-dep_Trfase"/>
</dbReference>
<feature type="region of interest" description="Disordered" evidence="3">
    <location>
        <begin position="391"/>
        <end position="410"/>
    </location>
</feature>
<dbReference type="Proteomes" id="UP000000647">
    <property type="component" value="Chromosome"/>
</dbReference>
<dbReference type="AlphaFoldDB" id="A1WXB9"/>
<evidence type="ECO:0000313" key="5">
    <source>
        <dbReference type="Proteomes" id="UP000000647"/>
    </source>
</evidence>
<dbReference type="InterPro" id="IPR015422">
    <property type="entry name" value="PyrdxlP-dep_Trfase_small"/>
</dbReference>
<evidence type="ECO:0000256" key="3">
    <source>
        <dbReference type="SAM" id="MobiDB-lite"/>
    </source>
</evidence>
<dbReference type="Gene3D" id="3.90.1150.10">
    <property type="entry name" value="Aspartate Aminotransferase, domain 1"/>
    <property type="match status" value="1"/>
</dbReference>
<sequence length="410" mass="45575">MPAIDPIPKMPLLTQTLWRGTGRDKLHYPSVLDRPNLYHFNWAREGLEMALRALGLKPNDEVLLPAYHCLSMITPVLRAGGQPTFYPVQADTRIEVSELSRHITARTRVVIAPYFFGFDQPMSAIRELCDRSGVTLIEDCAHALYGTPGGQPVGSIGHYAVASPWKFLPVTRGGCLVVNDPVTHPAPKMPAGPTARAELKDGLNTLERSMDYGRLPLLNPFLRPILSLSEALSRRRHSTQGVEADSRPLDESIAWADPPPAPLSRVGRWLLQHSDRMAQCELRREYYLRLAEAWRDLPGATLLHRRLPDHVVPQVVPLTTRNPRDFAAALLSEGIPVIRFGGQLWPRTPPQTCTNAPMLSACVFQFPCHPSLTTAEVDSIARRVRAILLNTPSGTPSPRDYGRSAEMEQP</sequence>
<evidence type="ECO:0000256" key="1">
    <source>
        <dbReference type="ARBA" id="ARBA00022898"/>
    </source>
</evidence>
<dbReference type="EMBL" id="CP000544">
    <property type="protein sequence ID" value="ABM62331.1"/>
    <property type="molecule type" value="Genomic_DNA"/>
</dbReference>
<name>A1WXB9_HALHL</name>
<dbReference type="SUPFAM" id="SSF53383">
    <property type="entry name" value="PLP-dependent transferases"/>
    <property type="match status" value="1"/>
</dbReference>
<dbReference type="GO" id="GO:0000271">
    <property type="term" value="P:polysaccharide biosynthetic process"/>
    <property type="evidence" value="ECO:0007669"/>
    <property type="project" value="TreeGrafter"/>
</dbReference>